<proteinExistence type="inferred from homology"/>
<keyword evidence="4" id="KW-1003">Cell membrane</keyword>
<dbReference type="InterPro" id="IPR005503">
    <property type="entry name" value="FliL"/>
</dbReference>
<dbReference type="RefSeq" id="WP_209361182.1">
    <property type="nucleotide sequence ID" value="NZ_JAGISH010000006.1"/>
</dbReference>
<keyword evidence="8 10" id="KW-1133">Transmembrane helix</keyword>
<dbReference type="Pfam" id="PF03748">
    <property type="entry name" value="FliL"/>
    <property type="match status" value="1"/>
</dbReference>
<evidence type="ECO:0000256" key="10">
    <source>
        <dbReference type="RuleBase" id="RU364125"/>
    </source>
</evidence>
<keyword evidence="11" id="KW-0282">Flagellum</keyword>
<gene>
    <name evidence="11" type="ORF">J5474_12165</name>
</gene>
<evidence type="ECO:0000313" key="11">
    <source>
        <dbReference type="EMBL" id="MBP0483242.1"/>
    </source>
</evidence>
<comment type="similarity">
    <text evidence="3 10">Belongs to the FliL family.</text>
</comment>
<dbReference type="GO" id="GO:0006935">
    <property type="term" value="P:chemotaxis"/>
    <property type="evidence" value="ECO:0007669"/>
    <property type="project" value="UniProtKB-KW"/>
</dbReference>
<protein>
    <recommendedName>
        <fullName evidence="10">Flagellar protein FliL</fullName>
    </recommendedName>
</protein>
<sequence length="171" mass="18222">MSDATVDDDGVEEKKPSKLPMIIGVVLAIAGGGGGFFAVQSGMLGGGDAAQAEVATGEPHDPVEEQVDTPALPAVSFVEVPQVVVSVSGGQAQHLRFRASLEVPQKYQTEVEGILPRVQDVLNSYLRALEPRDIEAPGALVKVRGQMLRRVRLVAGEDRVRDLLVLEFVLN</sequence>
<feature type="transmembrane region" description="Helical" evidence="10">
    <location>
        <begin position="20"/>
        <end position="39"/>
    </location>
</feature>
<comment type="subcellular location">
    <subcellularLocation>
        <location evidence="10">Cell inner membrane</location>
    </subcellularLocation>
    <subcellularLocation>
        <location evidence="2">Cell membrane</location>
        <topology evidence="2">Single-pass membrane protein</topology>
    </subcellularLocation>
</comment>
<evidence type="ECO:0000256" key="4">
    <source>
        <dbReference type="ARBA" id="ARBA00022475"/>
    </source>
</evidence>
<evidence type="ECO:0000256" key="7">
    <source>
        <dbReference type="ARBA" id="ARBA00022779"/>
    </source>
</evidence>
<keyword evidence="11" id="KW-0966">Cell projection</keyword>
<dbReference type="AlphaFoldDB" id="A0A940S1N3"/>
<comment type="function">
    <text evidence="1 10">Controls the rotational direction of flagella during chemotaxis.</text>
</comment>
<dbReference type="GO" id="GO:0005886">
    <property type="term" value="C:plasma membrane"/>
    <property type="evidence" value="ECO:0007669"/>
    <property type="project" value="UniProtKB-SubCell"/>
</dbReference>
<evidence type="ECO:0000256" key="6">
    <source>
        <dbReference type="ARBA" id="ARBA00022692"/>
    </source>
</evidence>
<name>A0A940S1N3_9RHOB</name>
<organism evidence="11 12">
    <name type="scientific">Sagittula salina</name>
    <dbReference type="NCBI Taxonomy" id="2820268"/>
    <lineage>
        <taxon>Bacteria</taxon>
        <taxon>Pseudomonadati</taxon>
        <taxon>Pseudomonadota</taxon>
        <taxon>Alphaproteobacteria</taxon>
        <taxon>Rhodobacterales</taxon>
        <taxon>Roseobacteraceae</taxon>
        <taxon>Sagittula</taxon>
    </lineage>
</organism>
<comment type="caution">
    <text evidence="11">The sequence shown here is derived from an EMBL/GenBank/DDBJ whole genome shotgun (WGS) entry which is preliminary data.</text>
</comment>
<keyword evidence="7 10" id="KW-0283">Flagellar rotation</keyword>
<evidence type="ECO:0000256" key="2">
    <source>
        <dbReference type="ARBA" id="ARBA00004162"/>
    </source>
</evidence>
<keyword evidence="10" id="KW-0997">Cell inner membrane</keyword>
<evidence type="ECO:0000256" key="1">
    <source>
        <dbReference type="ARBA" id="ARBA00002254"/>
    </source>
</evidence>
<reference evidence="11" key="1">
    <citation type="submission" date="2021-03" db="EMBL/GenBank/DDBJ databases">
        <title>Sagittula salina sp. nov. strain M10.9X isolated from the marine waste.</title>
        <authorList>
            <person name="Satari L."/>
            <person name="Molina-Menor E."/>
            <person name="Vidal-Verdu A."/>
            <person name="Pascual J."/>
            <person name="Pereto J."/>
            <person name="Porcar M."/>
        </authorList>
    </citation>
    <scope>NUCLEOTIDE SEQUENCE</scope>
    <source>
        <strain evidence="11">M10.9X</strain>
    </source>
</reference>
<keyword evidence="11" id="KW-0969">Cilium</keyword>
<dbReference type="Proteomes" id="UP000675940">
    <property type="component" value="Unassembled WGS sequence"/>
</dbReference>
<evidence type="ECO:0000256" key="3">
    <source>
        <dbReference type="ARBA" id="ARBA00008281"/>
    </source>
</evidence>
<evidence type="ECO:0000313" key="12">
    <source>
        <dbReference type="Proteomes" id="UP000675940"/>
    </source>
</evidence>
<evidence type="ECO:0000256" key="5">
    <source>
        <dbReference type="ARBA" id="ARBA00022500"/>
    </source>
</evidence>
<evidence type="ECO:0000256" key="8">
    <source>
        <dbReference type="ARBA" id="ARBA00022989"/>
    </source>
</evidence>
<keyword evidence="12" id="KW-1185">Reference proteome</keyword>
<dbReference type="EMBL" id="JAGISH010000006">
    <property type="protein sequence ID" value="MBP0483242.1"/>
    <property type="molecule type" value="Genomic_DNA"/>
</dbReference>
<keyword evidence="5 10" id="KW-0145">Chemotaxis</keyword>
<dbReference type="GO" id="GO:0009425">
    <property type="term" value="C:bacterial-type flagellum basal body"/>
    <property type="evidence" value="ECO:0007669"/>
    <property type="project" value="InterPro"/>
</dbReference>
<keyword evidence="6 10" id="KW-0812">Transmembrane</keyword>
<keyword evidence="9 10" id="KW-0472">Membrane</keyword>
<dbReference type="GO" id="GO:0071973">
    <property type="term" value="P:bacterial-type flagellum-dependent cell motility"/>
    <property type="evidence" value="ECO:0007669"/>
    <property type="project" value="InterPro"/>
</dbReference>
<accession>A0A940S1N3</accession>
<evidence type="ECO:0000256" key="9">
    <source>
        <dbReference type="ARBA" id="ARBA00023136"/>
    </source>
</evidence>